<evidence type="ECO:0000256" key="3">
    <source>
        <dbReference type="SAM" id="SignalP"/>
    </source>
</evidence>
<dbReference type="Proteomes" id="UP000292118">
    <property type="component" value="Chromosome"/>
</dbReference>
<evidence type="ECO:0000256" key="2">
    <source>
        <dbReference type="SAM" id="Phobius"/>
    </source>
</evidence>
<keyword evidence="2" id="KW-1133">Transmembrane helix</keyword>
<dbReference type="GO" id="GO:0005975">
    <property type="term" value="P:carbohydrate metabolic process"/>
    <property type="evidence" value="ECO:0007669"/>
    <property type="project" value="UniProtKB-ARBA"/>
</dbReference>
<accession>A0A4P6F8K1</accession>
<feature type="transmembrane region" description="Helical" evidence="2">
    <location>
        <begin position="304"/>
        <end position="325"/>
    </location>
</feature>
<gene>
    <name evidence="4" type="ORF">ET471_11965</name>
</gene>
<feature type="signal peptide" evidence="3">
    <location>
        <begin position="1"/>
        <end position="39"/>
    </location>
</feature>
<feature type="chain" id="PRO_5020469866" evidence="3">
    <location>
        <begin position="40"/>
        <end position="363"/>
    </location>
</feature>
<keyword evidence="2" id="KW-0812">Transmembrane</keyword>
<dbReference type="OrthoDB" id="4336304at2"/>
<feature type="region of interest" description="Disordered" evidence="1">
    <location>
        <begin position="330"/>
        <end position="363"/>
    </location>
</feature>
<keyword evidence="2" id="KW-0472">Membrane</keyword>
<protein>
    <submittedName>
        <fullName evidence="4">DUF916 domain-containing protein</fullName>
    </submittedName>
</protein>
<reference evidence="4 5" key="1">
    <citation type="submission" date="2019-01" db="EMBL/GenBank/DDBJ databases">
        <title>Genome sequencing of strain FW10M-9.</title>
        <authorList>
            <person name="Heo J."/>
            <person name="Kim S.-J."/>
            <person name="Kim J.-S."/>
            <person name="Hong S.-B."/>
            <person name="Kwon S.-W."/>
        </authorList>
    </citation>
    <scope>NUCLEOTIDE SEQUENCE [LARGE SCALE GENOMIC DNA]</scope>
    <source>
        <strain evidence="4 5">FW10M-9</strain>
    </source>
</reference>
<keyword evidence="5" id="KW-1185">Reference proteome</keyword>
<evidence type="ECO:0000313" key="4">
    <source>
        <dbReference type="EMBL" id="QAY70649.1"/>
    </source>
</evidence>
<dbReference type="EMBL" id="CP035493">
    <property type="protein sequence ID" value="QAY70649.1"/>
    <property type="molecule type" value="Genomic_DNA"/>
</dbReference>
<sequence>MTTMSTTTFPAPARAHARRGLAALLATAALVATAAPALAADDETPPWSVTTANNDFGSGRQHFEYAANHGEAITDGFEVHNPGTDPMTLAVYAADAFTTADGHLDLRTDGEDATGVGAWLSTGGTTVTVAPGQSADVPFTLRVPAGATPGDHVGGVVTSREETAQDGTRVERRIALEVRVRVGGALRPGLTVEDAHVHAPALTAGIGAQDATVTYTIRNSGDAALAAHSAVSVAGPFGAARVAAAEVDDSPELLPGETWKVTVPVHGVRALGPLAASVTLTPLLADAGGSVQPLDAVAGVAHGWTTPGVPLLVLLVLVAAGIVVARRRRGAAGKGASADGSPADATDATSTDADADDRAPTTV</sequence>
<evidence type="ECO:0000313" key="5">
    <source>
        <dbReference type="Proteomes" id="UP000292118"/>
    </source>
</evidence>
<proteinExistence type="predicted"/>
<dbReference type="Gene3D" id="2.60.40.10">
    <property type="entry name" value="Immunoglobulins"/>
    <property type="match status" value="1"/>
</dbReference>
<organism evidence="4 5">
    <name type="scientific">Xylanimonas protaetiae</name>
    <dbReference type="NCBI Taxonomy" id="2509457"/>
    <lineage>
        <taxon>Bacteria</taxon>
        <taxon>Bacillati</taxon>
        <taxon>Actinomycetota</taxon>
        <taxon>Actinomycetes</taxon>
        <taxon>Micrococcales</taxon>
        <taxon>Promicromonosporaceae</taxon>
        <taxon>Xylanimonas</taxon>
    </lineage>
</organism>
<evidence type="ECO:0000256" key="1">
    <source>
        <dbReference type="SAM" id="MobiDB-lite"/>
    </source>
</evidence>
<name>A0A4P6F8K1_9MICO</name>
<feature type="compositionally biased region" description="Low complexity" evidence="1">
    <location>
        <begin position="334"/>
        <end position="352"/>
    </location>
</feature>
<dbReference type="InterPro" id="IPR013783">
    <property type="entry name" value="Ig-like_fold"/>
</dbReference>
<dbReference type="AlphaFoldDB" id="A0A4P6F8K1"/>
<dbReference type="KEGG" id="xya:ET471_11965"/>
<keyword evidence="3" id="KW-0732">Signal</keyword>